<sequence>QVTSMETGDAVDNISQTILPPYAFYGWGPQVGPTIFLTDNSNSKRNALKTCWLEGYTTQNKSFYISLYARPMLRNQEILYTRDKVESSRTEWKEPKVLNEESEDTMKINNSNFTSFLEEVRSDYQNADQLLKIALDKFKDRYNSAKSKSVL</sequence>
<protein>
    <submittedName>
        <fullName evidence="1">10041_t:CDS:1</fullName>
    </submittedName>
</protein>
<dbReference type="Proteomes" id="UP000789405">
    <property type="component" value="Unassembled WGS sequence"/>
</dbReference>
<keyword evidence="2" id="KW-1185">Reference proteome</keyword>
<comment type="caution">
    <text evidence="1">The sequence shown here is derived from an EMBL/GenBank/DDBJ whole genome shotgun (WGS) entry which is preliminary data.</text>
</comment>
<dbReference type="OrthoDB" id="2409534at2759"/>
<dbReference type="AlphaFoldDB" id="A0A9N9EG53"/>
<accession>A0A9N9EG53</accession>
<gene>
    <name evidence="1" type="ORF">DERYTH_LOCUS11574</name>
</gene>
<evidence type="ECO:0000313" key="1">
    <source>
        <dbReference type="EMBL" id="CAG8677048.1"/>
    </source>
</evidence>
<feature type="non-terminal residue" evidence="1">
    <location>
        <position position="151"/>
    </location>
</feature>
<proteinExistence type="predicted"/>
<dbReference type="EMBL" id="CAJVPY010007214">
    <property type="protein sequence ID" value="CAG8677048.1"/>
    <property type="molecule type" value="Genomic_DNA"/>
</dbReference>
<reference evidence="1" key="1">
    <citation type="submission" date="2021-06" db="EMBL/GenBank/DDBJ databases">
        <authorList>
            <person name="Kallberg Y."/>
            <person name="Tangrot J."/>
            <person name="Rosling A."/>
        </authorList>
    </citation>
    <scope>NUCLEOTIDE SEQUENCE</scope>
    <source>
        <strain evidence="1">MA453B</strain>
    </source>
</reference>
<evidence type="ECO:0000313" key="2">
    <source>
        <dbReference type="Proteomes" id="UP000789405"/>
    </source>
</evidence>
<name>A0A9N9EG53_9GLOM</name>
<organism evidence="1 2">
    <name type="scientific">Dentiscutata erythropus</name>
    <dbReference type="NCBI Taxonomy" id="1348616"/>
    <lineage>
        <taxon>Eukaryota</taxon>
        <taxon>Fungi</taxon>
        <taxon>Fungi incertae sedis</taxon>
        <taxon>Mucoromycota</taxon>
        <taxon>Glomeromycotina</taxon>
        <taxon>Glomeromycetes</taxon>
        <taxon>Diversisporales</taxon>
        <taxon>Gigasporaceae</taxon>
        <taxon>Dentiscutata</taxon>
    </lineage>
</organism>